<sequence length="405" mass="45752">MGKMSRCSVPITVVLLSLSLDLAACNGGKRLICYFSSDSPTTKGYGRYTANEIPVELCSDVIYRGLGFPQWTRGSYQFDNKELERLRSYMYTIKSRSSTVRNIVTVLERGQDALSYSLMSEVPERRGAFVKAILRLLEQYGLDGVEIAWEWPGTMVKFGGISSDRESLIALLTDMRSGLRSRSKELFFFGAVYPKVLRESYRVTSICQVVDFVTLFTFDMRPHTNNVADVHAPMRNRSFETDSNRAKTNVVDGVETWINFGCPPKKLILGIGLFGQAFTLANPAQYNVGAPAVGPGEEGQYYYGGYYPYYELCLLLRNGWNKFYDSVGQMPFAVRGNQWLGYEDTNSIAAKMNLAQEKRLGGVVLQYVDYDDFWGFCGSRNPLTTFIYQRLSRIPSDIGFAIEWS</sequence>
<dbReference type="Gene3D" id="3.10.50.10">
    <property type="match status" value="1"/>
</dbReference>
<dbReference type="PANTHER" id="PTHR11177">
    <property type="entry name" value="CHITINASE"/>
    <property type="match status" value="1"/>
</dbReference>
<dbReference type="GO" id="GO:0004568">
    <property type="term" value="F:chitinase activity"/>
    <property type="evidence" value="ECO:0007669"/>
    <property type="project" value="TreeGrafter"/>
</dbReference>
<dbReference type="FunFam" id="3.20.20.80:FF:000149">
    <property type="entry name" value="Chitinase, putative"/>
    <property type="match status" value="1"/>
</dbReference>
<reference evidence="2" key="1">
    <citation type="submission" date="2022-08" db="UniProtKB">
        <authorList>
            <consortium name="EnsemblMetazoa"/>
        </authorList>
    </citation>
    <scope>IDENTIFICATION</scope>
    <source>
        <strain evidence="2">EBRO</strain>
    </source>
</reference>
<dbReference type="GO" id="GO:0006032">
    <property type="term" value="P:chitin catabolic process"/>
    <property type="evidence" value="ECO:0007669"/>
    <property type="project" value="TreeGrafter"/>
</dbReference>
<dbReference type="GO" id="GO:0005975">
    <property type="term" value="P:carbohydrate metabolic process"/>
    <property type="evidence" value="ECO:0007669"/>
    <property type="project" value="InterPro"/>
</dbReference>
<dbReference type="AlphaFoldDB" id="A0A182JHT1"/>
<dbReference type="InterPro" id="IPR001223">
    <property type="entry name" value="Glyco_hydro18_cat"/>
</dbReference>
<protein>
    <submittedName>
        <fullName evidence="2">Uncharacterized protein</fullName>
    </submittedName>
</protein>
<evidence type="ECO:0000313" key="2">
    <source>
        <dbReference type="EnsemblMetazoa" id="AATE018355-PA.1"/>
    </source>
</evidence>
<dbReference type="EnsemblMetazoa" id="AATE018355-RA">
    <property type="protein sequence ID" value="AATE018355-PA.1"/>
    <property type="gene ID" value="AATE018355"/>
</dbReference>
<dbReference type="InterPro" id="IPR029070">
    <property type="entry name" value="Chitinase_insertion_sf"/>
</dbReference>
<dbReference type="SMART" id="SM00636">
    <property type="entry name" value="Glyco_18"/>
    <property type="match status" value="1"/>
</dbReference>
<organism evidence="2">
    <name type="scientific">Anopheles atroparvus</name>
    <name type="common">European mosquito</name>
    <dbReference type="NCBI Taxonomy" id="41427"/>
    <lineage>
        <taxon>Eukaryota</taxon>
        <taxon>Metazoa</taxon>
        <taxon>Ecdysozoa</taxon>
        <taxon>Arthropoda</taxon>
        <taxon>Hexapoda</taxon>
        <taxon>Insecta</taxon>
        <taxon>Pterygota</taxon>
        <taxon>Neoptera</taxon>
        <taxon>Endopterygota</taxon>
        <taxon>Diptera</taxon>
        <taxon>Nematocera</taxon>
        <taxon>Culicoidea</taxon>
        <taxon>Culicidae</taxon>
        <taxon>Anophelinae</taxon>
        <taxon>Anopheles</taxon>
    </lineage>
</organism>
<evidence type="ECO:0000256" key="1">
    <source>
        <dbReference type="ARBA" id="ARBA00022729"/>
    </source>
</evidence>
<dbReference type="InterPro" id="IPR011583">
    <property type="entry name" value="Chitinase_II/V-like_cat"/>
</dbReference>
<dbReference type="SUPFAM" id="SSF54556">
    <property type="entry name" value="Chitinase insertion domain"/>
    <property type="match status" value="1"/>
</dbReference>
<dbReference type="VEuPathDB" id="VectorBase:AATE018355"/>
<dbReference type="InterPro" id="IPR050314">
    <property type="entry name" value="Glycosyl_Hydrlase_18"/>
</dbReference>
<dbReference type="STRING" id="41427.A0A182JHT1"/>
<dbReference type="InterPro" id="IPR017853">
    <property type="entry name" value="GH"/>
</dbReference>
<dbReference type="PANTHER" id="PTHR11177:SF144">
    <property type="entry name" value="CHITINASE 5"/>
    <property type="match status" value="1"/>
</dbReference>
<dbReference type="GO" id="GO:0005576">
    <property type="term" value="C:extracellular region"/>
    <property type="evidence" value="ECO:0007669"/>
    <property type="project" value="TreeGrafter"/>
</dbReference>
<proteinExistence type="predicted"/>
<dbReference type="SUPFAM" id="SSF51445">
    <property type="entry name" value="(Trans)glycosidases"/>
    <property type="match status" value="1"/>
</dbReference>
<dbReference type="PROSITE" id="PS51910">
    <property type="entry name" value="GH18_2"/>
    <property type="match status" value="1"/>
</dbReference>
<dbReference type="Gene3D" id="3.20.20.80">
    <property type="entry name" value="Glycosidases"/>
    <property type="match status" value="1"/>
</dbReference>
<dbReference type="Pfam" id="PF00704">
    <property type="entry name" value="Glyco_hydro_18"/>
    <property type="match status" value="1"/>
</dbReference>
<name>A0A182JHT1_ANOAO</name>
<keyword evidence="1" id="KW-0732">Signal</keyword>
<dbReference type="GO" id="GO:0008061">
    <property type="term" value="F:chitin binding"/>
    <property type="evidence" value="ECO:0007669"/>
    <property type="project" value="InterPro"/>
</dbReference>
<dbReference type="FunFam" id="3.10.50.10:FF:000008">
    <property type="entry name" value="Chitinase 11"/>
    <property type="match status" value="1"/>
</dbReference>
<accession>A0A182JHT1</accession>